<name>A0A9Q0NG60_9DIPT</name>
<dbReference type="GO" id="GO:0006654">
    <property type="term" value="P:phosphatidic acid biosynthetic process"/>
    <property type="evidence" value="ECO:0007669"/>
    <property type="project" value="TreeGrafter"/>
</dbReference>
<evidence type="ECO:0000313" key="9">
    <source>
        <dbReference type="Proteomes" id="UP001151699"/>
    </source>
</evidence>
<evidence type="ECO:0000256" key="2">
    <source>
        <dbReference type="ARBA" id="ARBA00008655"/>
    </source>
</evidence>
<dbReference type="GO" id="GO:0005783">
    <property type="term" value="C:endoplasmic reticulum"/>
    <property type="evidence" value="ECO:0007669"/>
    <property type="project" value="TreeGrafter"/>
</dbReference>
<evidence type="ECO:0000259" key="7">
    <source>
        <dbReference type="SMART" id="SM00563"/>
    </source>
</evidence>
<dbReference type="EC" id="2.3.1.51" evidence="5"/>
<dbReference type="PANTHER" id="PTHR10434">
    <property type="entry name" value="1-ACYL-SN-GLYCEROL-3-PHOSPHATE ACYLTRANSFERASE"/>
    <property type="match status" value="1"/>
</dbReference>
<comment type="similarity">
    <text evidence="2 5">Belongs to the 1-acyl-sn-glycerol-3-phosphate acyltransferase family.</text>
</comment>
<dbReference type="AlphaFoldDB" id="A0A9Q0NG60"/>
<feature type="domain" description="Phospholipid/glycerol acyltransferase" evidence="7">
    <location>
        <begin position="93"/>
        <end position="210"/>
    </location>
</feature>
<feature type="transmembrane region" description="Helical" evidence="6">
    <location>
        <begin position="60"/>
        <end position="81"/>
    </location>
</feature>
<proteinExistence type="inferred from homology"/>
<dbReference type="SMART" id="SM00563">
    <property type="entry name" value="PlsC"/>
    <property type="match status" value="1"/>
</dbReference>
<dbReference type="CDD" id="cd07989">
    <property type="entry name" value="LPLAT_AGPAT-like"/>
    <property type="match status" value="1"/>
</dbReference>
<protein>
    <recommendedName>
        <fullName evidence="5">1-acyl-sn-glycerol-3-phosphate acyltransferase</fullName>
        <ecNumber evidence="5">2.3.1.51</ecNumber>
    </recommendedName>
</protein>
<dbReference type="NCBIfam" id="TIGR00530">
    <property type="entry name" value="AGP_acyltrn"/>
    <property type="match status" value="1"/>
</dbReference>
<keyword evidence="5" id="KW-0444">Lipid biosynthesis</keyword>
<organism evidence="8 9">
    <name type="scientific">Pseudolycoriella hygida</name>
    <dbReference type="NCBI Taxonomy" id="35572"/>
    <lineage>
        <taxon>Eukaryota</taxon>
        <taxon>Metazoa</taxon>
        <taxon>Ecdysozoa</taxon>
        <taxon>Arthropoda</taxon>
        <taxon>Hexapoda</taxon>
        <taxon>Insecta</taxon>
        <taxon>Pterygota</taxon>
        <taxon>Neoptera</taxon>
        <taxon>Endopterygota</taxon>
        <taxon>Diptera</taxon>
        <taxon>Nematocera</taxon>
        <taxon>Sciaroidea</taxon>
        <taxon>Sciaridae</taxon>
        <taxon>Pseudolycoriella</taxon>
    </lineage>
</organism>
<dbReference type="EMBL" id="WJQU01000001">
    <property type="protein sequence ID" value="KAJ6649634.1"/>
    <property type="molecule type" value="Genomic_DNA"/>
</dbReference>
<evidence type="ECO:0000256" key="4">
    <source>
        <dbReference type="ARBA" id="ARBA00023315"/>
    </source>
</evidence>
<sequence length="275" mass="31238">MTCSSCELIAVGALAVVFLYISHTARYYAKFITFMVGSTIFATVLPPFGLLKYPVKDYRIALLPAWACKCLLALMGLTYEVRGHHNIDRKKGGVVLINHQSGIDLVVLAHLWPILGRATVVAKKAILYAFPFGTGAWLWGTLFIDRRNRNDALNRLNKECDAIEQRGNKILMFPEGTRSQEEKLLPFKKGPFHLAIQSQSMIQPVVVSKYHFLNAKQKYFERGHNIISVLPEISCKGLTKDDLPNLMEKTQKLMQAHYEEISRESLRFNPHLTVY</sequence>
<gene>
    <name evidence="8" type="primary">AGPAT1_1</name>
    <name evidence="8" type="ORF">Bhyg_04872</name>
</gene>
<accession>A0A9Q0NG60</accession>
<evidence type="ECO:0000313" key="8">
    <source>
        <dbReference type="EMBL" id="KAJ6649634.1"/>
    </source>
</evidence>
<dbReference type="InterPro" id="IPR004552">
    <property type="entry name" value="AGP_acyltrans"/>
</dbReference>
<comment type="pathway">
    <text evidence="1">Phospholipid metabolism; CDP-diacylglycerol biosynthesis; CDP-diacylglycerol from sn-glycerol 3-phosphate: step 2/3.</text>
</comment>
<dbReference type="PANTHER" id="PTHR10434:SF53">
    <property type="entry name" value="1-ACYL-SN-GLYCEROL-3-PHOSPHATE ACYLTRANSFERASE"/>
    <property type="match status" value="1"/>
</dbReference>
<dbReference type="OrthoDB" id="202234at2759"/>
<dbReference type="GO" id="GO:0003841">
    <property type="term" value="F:1-acylglycerol-3-phosphate O-acyltransferase activity"/>
    <property type="evidence" value="ECO:0007669"/>
    <property type="project" value="UniProtKB-UniRule"/>
</dbReference>
<keyword evidence="6" id="KW-1133">Transmembrane helix</keyword>
<keyword evidence="3 5" id="KW-0808">Transferase</keyword>
<dbReference type="SUPFAM" id="SSF69593">
    <property type="entry name" value="Glycerol-3-phosphate (1)-acyltransferase"/>
    <property type="match status" value="1"/>
</dbReference>
<feature type="transmembrane region" description="Helical" evidence="6">
    <location>
        <begin position="125"/>
        <end position="144"/>
    </location>
</feature>
<comment type="caution">
    <text evidence="8">The sequence shown here is derived from an EMBL/GenBank/DDBJ whole genome shotgun (WGS) entry which is preliminary data.</text>
</comment>
<reference evidence="8" key="1">
    <citation type="submission" date="2022-07" db="EMBL/GenBank/DDBJ databases">
        <authorList>
            <person name="Trinca V."/>
            <person name="Uliana J.V.C."/>
            <person name="Torres T.T."/>
            <person name="Ward R.J."/>
            <person name="Monesi N."/>
        </authorList>
    </citation>
    <scope>NUCLEOTIDE SEQUENCE</scope>
    <source>
        <strain evidence="8">HSMRA1968</strain>
        <tissue evidence="8">Whole embryos</tissue>
    </source>
</reference>
<evidence type="ECO:0000256" key="1">
    <source>
        <dbReference type="ARBA" id="ARBA00004728"/>
    </source>
</evidence>
<keyword evidence="5" id="KW-0594">Phospholipid biosynthesis</keyword>
<evidence type="ECO:0000256" key="3">
    <source>
        <dbReference type="ARBA" id="ARBA00022679"/>
    </source>
</evidence>
<evidence type="ECO:0000256" key="5">
    <source>
        <dbReference type="RuleBase" id="RU361267"/>
    </source>
</evidence>
<keyword evidence="5" id="KW-1208">Phospholipid metabolism</keyword>
<dbReference type="InterPro" id="IPR002123">
    <property type="entry name" value="Plipid/glycerol_acylTrfase"/>
</dbReference>
<keyword evidence="6" id="KW-0812">Transmembrane</keyword>
<dbReference type="Proteomes" id="UP001151699">
    <property type="component" value="Chromosome A"/>
</dbReference>
<feature type="transmembrane region" description="Helical" evidence="6">
    <location>
        <begin position="27"/>
        <end position="48"/>
    </location>
</feature>
<comment type="domain">
    <text evidence="5">The HXXXXD motif is essential for acyltransferase activity and may constitute the binding site for the phosphate moiety of the glycerol-3-phosphate.</text>
</comment>
<dbReference type="Pfam" id="PF01553">
    <property type="entry name" value="Acyltransferase"/>
    <property type="match status" value="1"/>
</dbReference>
<evidence type="ECO:0000256" key="6">
    <source>
        <dbReference type="SAM" id="Phobius"/>
    </source>
</evidence>
<keyword evidence="6" id="KW-0472">Membrane</keyword>
<keyword evidence="5" id="KW-0443">Lipid metabolism</keyword>
<feature type="transmembrane region" description="Helical" evidence="6">
    <location>
        <begin position="93"/>
        <end position="113"/>
    </location>
</feature>
<dbReference type="GO" id="GO:0016020">
    <property type="term" value="C:membrane"/>
    <property type="evidence" value="ECO:0007669"/>
    <property type="project" value="InterPro"/>
</dbReference>
<comment type="catalytic activity">
    <reaction evidence="5">
        <text>a 1-acyl-sn-glycero-3-phosphate + an acyl-CoA = a 1,2-diacyl-sn-glycero-3-phosphate + CoA</text>
        <dbReference type="Rhea" id="RHEA:19709"/>
        <dbReference type="ChEBI" id="CHEBI:57287"/>
        <dbReference type="ChEBI" id="CHEBI:57970"/>
        <dbReference type="ChEBI" id="CHEBI:58342"/>
        <dbReference type="ChEBI" id="CHEBI:58608"/>
        <dbReference type="EC" id="2.3.1.51"/>
    </reaction>
</comment>
<keyword evidence="4 5" id="KW-0012">Acyltransferase</keyword>
<keyword evidence="9" id="KW-1185">Reference proteome</keyword>